<dbReference type="PROSITE" id="PS50928">
    <property type="entry name" value="ABC_TM1"/>
    <property type="match status" value="1"/>
</dbReference>
<comment type="similarity">
    <text evidence="7">Belongs to the binding-protein-dependent transport system permease family.</text>
</comment>
<feature type="transmembrane region" description="Helical" evidence="7">
    <location>
        <begin position="146"/>
        <end position="167"/>
    </location>
</feature>
<evidence type="ECO:0000313" key="9">
    <source>
        <dbReference type="EMBL" id="CAG7615485.1"/>
    </source>
</evidence>
<feature type="domain" description="ABC transmembrane type-1" evidence="8">
    <location>
        <begin position="80"/>
        <end position="281"/>
    </location>
</feature>
<dbReference type="PANTHER" id="PTHR43744:SF9">
    <property type="entry name" value="POLYGALACTURONAN_RHAMNOGALACTURONAN TRANSPORT SYSTEM PERMEASE PROTEIN YTCP"/>
    <property type="match status" value="1"/>
</dbReference>
<keyword evidence="3" id="KW-1003">Cell membrane</keyword>
<name>A0ABM8VA54_9BACL</name>
<keyword evidence="2 7" id="KW-0813">Transport</keyword>
<feature type="transmembrane region" description="Helical" evidence="7">
    <location>
        <begin position="188"/>
        <end position="210"/>
    </location>
</feature>
<protein>
    <submittedName>
        <fullName evidence="9">Melibiose/raffinose/stachyose import permease protein MelC</fullName>
    </submittedName>
</protein>
<dbReference type="InterPro" id="IPR000515">
    <property type="entry name" value="MetI-like"/>
</dbReference>
<gene>
    <name evidence="9" type="primary">melC_1</name>
    <name evidence="9" type="ORF">PAECIP111802_00173</name>
</gene>
<comment type="caution">
    <text evidence="9">The sequence shown here is derived from an EMBL/GenBank/DDBJ whole genome shotgun (WGS) entry which is preliminary data.</text>
</comment>
<comment type="subcellular location">
    <subcellularLocation>
        <location evidence="1 7">Cell membrane</location>
        <topology evidence="1 7">Multi-pass membrane protein</topology>
    </subcellularLocation>
</comment>
<evidence type="ECO:0000313" key="10">
    <source>
        <dbReference type="Proteomes" id="UP000730618"/>
    </source>
</evidence>
<evidence type="ECO:0000256" key="7">
    <source>
        <dbReference type="RuleBase" id="RU363032"/>
    </source>
</evidence>
<evidence type="ECO:0000256" key="5">
    <source>
        <dbReference type="ARBA" id="ARBA00022989"/>
    </source>
</evidence>
<keyword evidence="4 7" id="KW-0812">Transmembrane</keyword>
<evidence type="ECO:0000256" key="3">
    <source>
        <dbReference type="ARBA" id="ARBA00022475"/>
    </source>
</evidence>
<feature type="transmembrane region" description="Helical" evidence="7">
    <location>
        <begin position="112"/>
        <end position="134"/>
    </location>
</feature>
<evidence type="ECO:0000256" key="4">
    <source>
        <dbReference type="ARBA" id="ARBA00022692"/>
    </source>
</evidence>
<accession>A0ABM8VA54</accession>
<sequence>MVRTAYFRRTPLGEMLVDAVLYLIVLLIMFITLFPFWNQVVISLSSGSALYSTEVLLFPKQWTFGSYLVALKYKSLWWGFYNSVVRAAVGVVLSLVFTSMFAYALSKKELPFNSLFTAMILFTMLFSGGLIPHYLLIKNLGLYNSVWALILPSLISAFNVLIMRNFFRSIPEGLEESAKVDGAGYFLIYWKIVIPLSKPVLATVALWVAVTHWNAWFDSLIYISDPHKQVLQVVLRKIIVDNNMDEFNAMLNQVDQRNMFSGRQLQATVIMLSMIPMLVVYPFVQKYFVKGIMLGSVKG</sequence>
<feature type="transmembrane region" description="Helical" evidence="7">
    <location>
        <begin position="84"/>
        <end position="105"/>
    </location>
</feature>
<dbReference type="Proteomes" id="UP000730618">
    <property type="component" value="Unassembled WGS sequence"/>
</dbReference>
<keyword evidence="5 7" id="KW-1133">Transmembrane helix</keyword>
<reference evidence="9 10" key="1">
    <citation type="submission" date="2021-06" db="EMBL/GenBank/DDBJ databases">
        <authorList>
            <person name="Criscuolo A."/>
        </authorList>
    </citation>
    <scope>NUCLEOTIDE SEQUENCE [LARGE SCALE GENOMIC DNA]</scope>
    <source>
        <strain evidence="10">CIP 111802</strain>
    </source>
</reference>
<dbReference type="EMBL" id="CAJVCE010000001">
    <property type="protein sequence ID" value="CAG7615485.1"/>
    <property type="molecule type" value="Genomic_DNA"/>
</dbReference>
<evidence type="ECO:0000256" key="1">
    <source>
        <dbReference type="ARBA" id="ARBA00004651"/>
    </source>
</evidence>
<dbReference type="PANTHER" id="PTHR43744">
    <property type="entry name" value="ABC TRANSPORTER PERMEASE PROTEIN MG189-RELATED-RELATED"/>
    <property type="match status" value="1"/>
</dbReference>
<feature type="transmembrane region" description="Helical" evidence="7">
    <location>
        <begin position="20"/>
        <end position="37"/>
    </location>
</feature>
<dbReference type="RefSeq" id="WP_218096562.1">
    <property type="nucleotide sequence ID" value="NZ_CAJVCE010000001.1"/>
</dbReference>
<proteinExistence type="inferred from homology"/>
<evidence type="ECO:0000256" key="6">
    <source>
        <dbReference type="ARBA" id="ARBA00023136"/>
    </source>
</evidence>
<evidence type="ECO:0000259" key="8">
    <source>
        <dbReference type="PROSITE" id="PS50928"/>
    </source>
</evidence>
<dbReference type="CDD" id="cd06261">
    <property type="entry name" value="TM_PBP2"/>
    <property type="match status" value="1"/>
</dbReference>
<dbReference type="Pfam" id="PF00528">
    <property type="entry name" value="BPD_transp_1"/>
    <property type="match status" value="1"/>
</dbReference>
<feature type="transmembrane region" description="Helical" evidence="7">
    <location>
        <begin position="265"/>
        <end position="284"/>
    </location>
</feature>
<keyword evidence="10" id="KW-1185">Reference proteome</keyword>
<evidence type="ECO:0000256" key="2">
    <source>
        <dbReference type="ARBA" id="ARBA00022448"/>
    </source>
</evidence>
<organism evidence="9 10">
    <name type="scientific">Paenibacillus allorhizosphaerae</name>
    <dbReference type="NCBI Taxonomy" id="2849866"/>
    <lineage>
        <taxon>Bacteria</taxon>
        <taxon>Bacillati</taxon>
        <taxon>Bacillota</taxon>
        <taxon>Bacilli</taxon>
        <taxon>Bacillales</taxon>
        <taxon>Paenibacillaceae</taxon>
        <taxon>Paenibacillus</taxon>
    </lineage>
</organism>
<keyword evidence="6 7" id="KW-0472">Membrane</keyword>